<dbReference type="InterPro" id="IPR021731">
    <property type="entry name" value="AMIN_dom"/>
</dbReference>
<dbReference type="Proteomes" id="UP000183900">
    <property type="component" value="Unassembled WGS sequence"/>
</dbReference>
<dbReference type="Gene3D" id="2.60.40.3500">
    <property type="match status" value="1"/>
</dbReference>
<keyword evidence="3" id="KW-0378">Hydrolase</keyword>
<comment type="catalytic activity">
    <reaction evidence="1">
        <text>Hydrolyzes the link between N-acetylmuramoyl residues and L-amino acid residues in certain cell-wall glycopeptides.</text>
        <dbReference type="EC" id="3.5.1.28"/>
    </reaction>
</comment>
<evidence type="ECO:0000256" key="1">
    <source>
        <dbReference type="ARBA" id="ARBA00001561"/>
    </source>
</evidence>
<dbReference type="SUPFAM" id="SSF53187">
    <property type="entry name" value="Zn-dependent exopeptidases"/>
    <property type="match status" value="1"/>
</dbReference>
<evidence type="ECO:0000259" key="4">
    <source>
        <dbReference type="SMART" id="SM00646"/>
    </source>
</evidence>
<dbReference type="Pfam" id="PF01520">
    <property type="entry name" value="Amidase_3"/>
    <property type="match status" value="1"/>
</dbReference>
<evidence type="ECO:0000256" key="2">
    <source>
        <dbReference type="ARBA" id="ARBA00011901"/>
    </source>
</evidence>
<dbReference type="PANTHER" id="PTHR30404:SF0">
    <property type="entry name" value="N-ACETYLMURAMOYL-L-ALANINE AMIDASE AMIC"/>
    <property type="match status" value="1"/>
</dbReference>
<dbReference type="EC" id="3.5.1.28" evidence="2"/>
<sequence length="464" mass="50366">MPVRLQQSLPVFLPGRERKAPVARRGLRDFVLPALRRAAARVMLAAALALPAVAASAPVRAETLPVAPDLSSAATDARIAGDETRTRFVLDLQGQVPFIVSNLADPYRVIIDLPSMEFKLPEGSGTDGRGLIRSWRYGVFAKGKARIVLDLTEPAKVDKSFVLEAIEDQPARLVVDLVKTSREEFLAEAERTHQPLSALVADGQQAAPKANKLTSSAGKTKPVVVLDPGHGGIDTGAIGVHGTLEKAVVLSFAQVLKKKLEDTGHYTVFMTREDDTFVPLRKRVQFARGHNADLFVSIHADSVRSYKEEVRGATVYTLSEKASDTLAAQIAASENHSDVLAGVELSEEPAEVADILVDLARRETKIFSSHFSKILVEELRSAVKLINNPQRSAGFMVLRAHDVPSVLVELGYLSNEQDEKLLISQEWRERTATAVADAIEAFFQPRFAMDKGAAGETAAGTKVK</sequence>
<dbReference type="GO" id="GO:0008745">
    <property type="term" value="F:N-acetylmuramoyl-L-alanine amidase activity"/>
    <property type="evidence" value="ECO:0007669"/>
    <property type="project" value="UniProtKB-EC"/>
</dbReference>
<keyword evidence="6" id="KW-1185">Reference proteome</keyword>
<reference evidence="6" key="1">
    <citation type="submission" date="2015-08" db="EMBL/GenBank/DDBJ databases">
        <authorList>
            <person name="Varghese N."/>
        </authorList>
    </citation>
    <scope>NUCLEOTIDE SEQUENCE [LARGE SCALE GENOMIC DNA]</scope>
    <source>
        <strain evidence="6">DSM 23407</strain>
    </source>
</reference>
<dbReference type="CDD" id="cd02696">
    <property type="entry name" value="MurNAc-LAA"/>
    <property type="match status" value="1"/>
</dbReference>
<dbReference type="InterPro" id="IPR002508">
    <property type="entry name" value="MurNAc-LAA_cat"/>
</dbReference>
<dbReference type="GO" id="GO:0009253">
    <property type="term" value="P:peptidoglycan catabolic process"/>
    <property type="evidence" value="ECO:0007669"/>
    <property type="project" value="InterPro"/>
</dbReference>
<protein>
    <recommendedName>
        <fullName evidence="2">N-acetylmuramoyl-L-alanine amidase</fullName>
        <ecNumber evidence="2">3.5.1.28</ecNumber>
    </recommendedName>
</protein>
<dbReference type="InterPro" id="IPR050695">
    <property type="entry name" value="N-acetylmuramoyl_amidase_3"/>
</dbReference>
<feature type="domain" description="MurNAc-LAA" evidence="4">
    <location>
        <begin position="284"/>
        <end position="440"/>
    </location>
</feature>
<dbReference type="EMBL" id="CYHE01000011">
    <property type="protein sequence ID" value="CUA98779.1"/>
    <property type="molecule type" value="Genomic_DNA"/>
</dbReference>
<dbReference type="AlphaFoldDB" id="A0A0K6I6K6"/>
<dbReference type="GO" id="GO:0030288">
    <property type="term" value="C:outer membrane-bounded periplasmic space"/>
    <property type="evidence" value="ECO:0007669"/>
    <property type="project" value="TreeGrafter"/>
</dbReference>
<evidence type="ECO:0000256" key="3">
    <source>
        <dbReference type="ARBA" id="ARBA00022801"/>
    </source>
</evidence>
<dbReference type="SMART" id="SM00646">
    <property type="entry name" value="Ami_3"/>
    <property type="match status" value="1"/>
</dbReference>
<dbReference type="PANTHER" id="PTHR30404">
    <property type="entry name" value="N-ACETYLMURAMOYL-L-ALANINE AMIDASE"/>
    <property type="match status" value="1"/>
</dbReference>
<gene>
    <name evidence="5" type="ORF">Ga0061067_11120</name>
</gene>
<dbReference type="Gene3D" id="3.40.630.40">
    <property type="entry name" value="Zn-dependent exopeptidases"/>
    <property type="match status" value="1"/>
</dbReference>
<evidence type="ECO:0000313" key="6">
    <source>
        <dbReference type="Proteomes" id="UP000183900"/>
    </source>
</evidence>
<accession>A0A0K6I6K6</accession>
<proteinExistence type="predicted"/>
<name>A0A0K6I6K6_9HYPH</name>
<dbReference type="Pfam" id="PF11741">
    <property type="entry name" value="AMIN"/>
    <property type="match status" value="1"/>
</dbReference>
<evidence type="ECO:0000313" key="5">
    <source>
        <dbReference type="EMBL" id="CUA98779.1"/>
    </source>
</evidence>
<organism evidence="5 6">
    <name type="scientific">Pannonibacter indicus</name>
    <dbReference type="NCBI Taxonomy" id="466044"/>
    <lineage>
        <taxon>Bacteria</taxon>
        <taxon>Pseudomonadati</taxon>
        <taxon>Pseudomonadota</taxon>
        <taxon>Alphaproteobacteria</taxon>
        <taxon>Hyphomicrobiales</taxon>
        <taxon>Stappiaceae</taxon>
        <taxon>Pannonibacter</taxon>
    </lineage>
</organism>